<sequence length="162" mass="18533">MEFELTELHFVKANRTACFDLHLETLEQLLPWIFALDHTNYARDLPIHLRDMYSLKYMHPAVHKEFTEGRFVGQKTHRNFSCLALDQMHEQLICTIKGDGGIIDRKEDPEALRRARCLREQNPNRNLLESEISAVTASPTADVNILDGTFTVQAPRPGTAST</sequence>
<dbReference type="Proteomes" id="UP000735302">
    <property type="component" value="Unassembled WGS sequence"/>
</dbReference>
<dbReference type="PANTHER" id="PTHR47018">
    <property type="entry name" value="CXC DOMAIN-CONTAINING PROTEIN-RELATED"/>
    <property type="match status" value="1"/>
</dbReference>
<gene>
    <name evidence="1" type="ORF">PoB_001891400</name>
</gene>
<organism evidence="1 2">
    <name type="scientific">Plakobranchus ocellatus</name>
    <dbReference type="NCBI Taxonomy" id="259542"/>
    <lineage>
        <taxon>Eukaryota</taxon>
        <taxon>Metazoa</taxon>
        <taxon>Spiralia</taxon>
        <taxon>Lophotrochozoa</taxon>
        <taxon>Mollusca</taxon>
        <taxon>Gastropoda</taxon>
        <taxon>Heterobranchia</taxon>
        <taxon>Euthyneura</taxon>
        <taxon>Panpulmonata</taxon>
        <taxon>Sacoglossa</taxon>
        <taxon>Placobranchoidea</taxon>
        <taxon>Plakobranchidae</taxon>
        <taxon>Plakobranchus</taxon>
    </lineage>
</organism>
<evidence type="ECO:0000313" key="2">
    <source>
        <dbReference type="Proteomes" id="UP000735302"/>
    </source>
</evidence>
<evidence type="ECO:0000313" key="1">
    <source>
        <dbReference type="EMBL" id="GFN92408.1"/>
    </source>
</evidence>
<dbReference type="AlphaFoldDB" id="A0AAV3ZEW4"/>
<dbReference type="PANTHER" id="PTHR47018:SF1">
    <property type="entry name" value="TESMIN_TSO1-LIKE CXC DOMAIN-CONTAINING PROTEIN"/>
    <property type="match status" value="1"/>
</dbReference>
<protein>
    <submittedName>
        <fullName evidence="1">Uncharacterized protein</fullName>
    </submittedName>
</protein>
<name>A0AAV3ZEW4_9GAST</name>
<accession>A0AAV3ZEW4</accession>
<comment type="caution">
    <text evidence="1">The sequence shown here is derived from an EMBL/GenBank/DDBJ whole genome shotgun (WGS) entry which is preliminary data.</text>
</comment>
<proteinExistence type="predicted"/>
<keyword evidence="2" id="KW-1185">Reference proteome</keyword>
<reference evidence="1 2" key="1">
    <citation type="journal article" date="2021" name="Elife">
        <title>Chloroplast acquisition without the gene transfer in kleptoplastic sea slugs, Plakobranchus ocellatus.</title>
        <authorList>
            <person name="Maeda T."/>
            <person name="Takahashi S."/>
            <person name="Yoshida T."/>
            <person name="Shimamura S."/>
            <person name="Takaki Y."/>
            <person name="Nagai Y."/>
            <person name="Toyoda A."/>
            <person name="Suzuki Y."/>
            <person name="Arimoto A."/>
            <person name="Ishii H."/>
            <person name="Satoh N."/>
            <person name="Nishiyama T."/>
            <person name="Hasebe M."/>
            <person name="Maruyama T."/>
            <person name="Minagawa J."/>
            <person name="Obokata J."/>
            <person name="Shigenobu S."/>
        </authorList>
    </citation>
    <scope>NUCLEOTIDE SEQUENCE [LARGE SCALE GENOMIC DNA]</scope>
</reference>
<dbReference type="EMBL" id="BLXT01002238">
    <property type="protein sequence ID" value="GFN92408.1"/>
    <property type="molecule type" value="Genomic_DNA"/>
</dbReference>